<name>A0A1T5CRF1_9SPHN</name>
<keyword evidence="2" id="KW-1185">Reference proteome</keyword>
<dbReference type="EMBL" id="FUYP01000011">
    <property type="protein sequence ID" value="SKB62052.1"/>
    <property type="molecule type" value="Genomic_DNA"/>
</dbReference>
<dbReference type="Proteomes" id="UP000190044">
    <property type="component" value="Unassembled WGS sequence"/>
</dbReference>
<organism evidence="1 2">
    <name type="scientific">Sphingopyxis flava</name>
    <dbReference type="NCBI Taxonomy" id="1507287"/>
    <lineage>
        <taxon>Bacteria</taxon>
        <taxon>Pseudomonadati</taxon>
        <taxon>Pseudomonadota</taxon>
        <taxon>Alphaproteobacteria</taxon>
        <taxon>Sphingomonadales</taxon>
        <taxon>Sphingomonadaceae</taxon>
        <taxon>Sphingopyxis</taxon>
    </lineage>
</organism>
<evidence type="ECO:0000313" key="2">
    <source>
        <dbReference type="Proteomes" id="UP000190044"/>
    </source>
</evidence>
<dbReference type="AlphaFoldDB" id="A0A1T5CRF1"/>
<reference evidence="2" key="1">
    <citation type="submission" date="2017-02" db="EMBL/GenBank/DDBJ databases">
        <authorList>
            <person name="Varghese N."/>
            <person name="Submissions S."/>
        </authorList>
    </citation>
    <scope>NUCLEOTIDE SEQUENCE [LARGE SCALE GENOMIC DNA]</scope>
    <source>
        <strain evidence="2">R11H</strain>
    </source>
</reference>
<protein>
    <submittedName>
        <fullName evidence="1">Uncharacterized protein</fullName>
    </submittedName>
</protein>
<accession>A0A1T5CRF1</accession>
<sequence length="35" mass="3911">MARVVGLLLLTLMMFYVREALIPFLLLAYLAGAAR</sequence>
<gene>
    <name evidence="1" type="ORF">SAMN06295937_101151</name>
</gene>
<evidence type="ECO:0000313" key="1">
    <source>
        <dbReference type="EMBL" id="SKB62052.1"/>
    </source>
</evidence>
<proteinExistence type="predicted"/>